<feature type="modified residue" description="4-aspartylphosphate" evidence="4">
    <location>
        <position position="57"/>
    </location>
</feature>
<proteinExistence type="predicted"/>
<dbReference type="SMART" id="SM00421">
    <property type="entry name" value="HTH_LUXR"/>
    <property type="match status" value="1"/>
</dbReference>
<gene>
    <name evidence="7" type="ORF">CDO81_23520</name>
</gene>
<dbReference type="InterPro" id="IPR016032">
    <property type="entry name" value="Sig_transdc_resp-reg_C-effctor"/>
</dbReference>
<evidence type="ECO:0000256" key="1">
    <source>
        <dbReference type="ARBA" id="ARBA00023015"/>
    </source>
</evidence>
<dbReference type="PANTHER" id="PTHR44688">
    <property type="entry name" value="DNA-BINDING TRANSCRIPTIONAL ACTIVATOR DEVR_DOSR"/>
    <property type="match status" value="1"/>
</dbReference>
<dbReference type="PRINTS" id="PR00038">
    <property type="entry name" value="HTHLUXR"/>
</dbReference>
<keyword evidence="2 7" id="KW-0238">DNA-binding</keyword>
<dbReference type="Proteomes" id="UP000197446">
    <property type="component" value="Unassembled WGS sequence"/>
</dbReference>
<dbReference type="Pfam" id="PF00072">
    <property type="entry name" value="Response_reg"/>
    <property type="match status" value="1"/>
</dbReference>
<dbReference type="CDD" id="cd17537">
    <property type="entry name" value="REC_FixJ"/>
    <property type="match status" value="1"/>
</dbReference>
<keyword evidence="1" id="KW-0805">Transcription regulation</keyword>
<keyword evidence="3" id="KW-0804">Transcription</keyword>
<evidence type="ECO:0000259" key="6">
    <source>
        <dbReference type="PROSITE" id="PS50110"/>
    </source>
</evidence>
<evidence type="ECO:0000256" key="4">
    <source>
        <dbReference type="PROSITE-ProRule" id="PRU00169"/>
    </source>
</evidence>
<comment type="caution">
    <text evidence="7">The sequence shown here is derived from an EMBL/GenBank/DDBJ whole genome shotgun (WGS) entry which is preliminary data.</text>
</comment>
<dbReference type="OrthoDB" id="9802186at2"/>
<feature type="domain" description="Response regulatory" evidence="6">
    <location>
        <begin position="6"/>
        <end position="122"/>
    </location>
</feature>
<evidence type="ECO:0000313" key="8">
    <source>
        <dbReference type="Proteomes" id="UP000197446"/>
    </source>
</evidence>
<dbReference type="InterPro" id="IPR011006">
    <property type="entry name" value="CheY-like_superfamily"/>
</dbReference>
<sequence>MHDPGSVYLVDDDPGVRDALAFLLRSRGLAVRPFDSGPTLLDTLDREPPPRGVFLLDVRMEPMSGTRLHDELLARQLRNPVLFLTGHGDIPMVVEALKKGAFDFLEKPYSDNALADRLEQALAVDAAMQAEGAQAAERSARLASLTEREHEVMTRVAAGKLNKIIADELNVSVRTVEVHRARVFAKLGVRSAAEVATLLAGR</sequence>
<dbReference type="EMBL" id="NISI01000013">
    <property type="protein sequence ID" value="OWR01737.1"/>
    <property type="molecule type" value="Genomic_DNA"/>
</dbReference>
<dbReference type="SUPFAM" id="SSF52172">
    <property type="entry name" value="CheY-like"/>
    <property type="match status" value="1"/>
</dbReference>
<dbReference type="RefSeq" id="WP_088485692.1">
    <property type="nucleotide sequence ID" value="NZ_JBCNLH010000003.1"/>
</dbReference>
<evidence type="ECO:0000256" key="2">
    <source>
        <dbReference type="ARBA" id="ARBA00023125"/>
    </source>
</evidence>
<dbReference type="GO" id="GO:0000160">
    <property type="term" value="P:phosphorelay signal transduction system"/>
    <property type="evidence" value="ECO:0007669"/>
    <property type="project" value="InterPro"/>
</dbReference>
<dbReference type="PANTHER" id="PTHR44688:SF16">
    <property type="entry name" value="DNA-BINDING TRANSCRIPTIONAL ACTIVATOR DEVR_DOSR"/>
    <property type="match status" value="1"/>
</dbReference>
<dbReference type="PROSITE" id="PS50043">
    <property type="entry name" value="HTH_LUXR_2"/>
    <property type="match status" value="1"/>
</dbReference>
<protein>
    <submittedName>
        <fullName evidence="7">DNA-binding response regulator</fullName>
    </submittedName>
</protein>
<evidence type="ECO:0000256" key="3">
    <source>
        <dbReference type="ARBA" id="ARBA00023163"/>
    </source>
</evidence>
<dbReference type="InterPro" id="IPR001789">
    <property type="entry name" value="Sig_transdc_resp-reg_receiver"/>
</dbReference>
<dbReference type="Pfam" id="PF00196">
    <property type="entry name" value="GerE"/>
    <property type="match status" value="1"/>
</dbReference>
<feature type="domain" description="HTH luxR-type" evidence="5">
    <location>
        <begin position="138"/>
        <end position="202"/>
    </location>
</feature>
<dbReference type="GO" id="GO:0006355">
    <property type="term" value="P:regulation of DNA-templated transcription"/>
    <property type="evidence" value="ECO:0007669"/>
    <property type="project" value="InterPro"/>
</dbReference>
<dbReference type="GO" id="GO:0003677">
    <property type="term" value="F:DNA binding"/>
    <property type="evidence" value="ECO:0007669"/>
    <property type="project" value="UniProtKB-KW"/>
</dbReference>
<name>A0A254N5S9_9BURK</name>
<dbReference type="CDD" id="cd06170">
    <property type="entry name" value="LuxR_C_like"/>
    <property type="match status" value="1"/>
</dbReference>
<dbReference type="InterPro" id="IPR000792">
    <property type="entry name" value="Tscrpt_reg_LuxR_C"/>
</dbReference>
<dbReference type="Gene3D" id="1.10.10.10">
    <property type="entry name" value="Winged helix-like DNA-binding domain superfamily/Winged helix DNA-binding domain"/>
    <property type="match status" value="1"/>
</dbReference>
<keyword evidence="8" id="KW-1185">Reference proteome</keyword>
<accession>A0A254N5S9</accession>
<organism evidence="7 8">
    <name type="scientific">Roseateles puraquae</name>
    <dbReference type="NCBI Taxonomy" id="431059"/>
    <lineage>
        <taxon>Bacteria</taxon>
        <taxon>Pseudomonadati</taxon>
        <taxon>Pseudomonadota</taxon>
        <taxon>Betaproteobacteria</taxon>
        <taxon>Burkholderiales</taxon>
        <taxon>Sphaerotilaceae</taxon>
        <taxon>Roseateles</taxon>
    </lineage>
</organism>
<evidence type="ECO:0000259" key="5">
    <source>
        <dbReference type="PROSITE" id="PS50043"/>
    </source>
</evidence>
<reference evidence="7 8" key="1">
    <citation type="journal article" date="2007" name="Int. J. Syst. Evol. Microbiol.">
        <title>Description of Pelomonas aquatica sp. nov. and Pelomonas puraquae sp. nov., isolated from industrial and haemodialysis water.</title>
        <authorList>
            <person name="Gomila M."/>
            <person name="Bowien B."/>
            <person name="Falsen E."/>
            <person name="Moore E.R."/>
            <person name="Lalucat J."/>
        </authorList>
    </citation>
    <scope>NUCLEOTIDE SEQUENCE [LARGE SCALE GENOMIC DNA]</scope>
    <source>
        <strain evidence="7 8">CCUG 52769</strain>
    </source>
</reference>
<dbReference type="InterPro" id="IPR036388">
    <property type="entry name" value="WH-like_DNA-bd_sf"/>
</dbReference>
<dbReference type="PROSITE" id="PS00622">
    <property type="entry name" value="HTH_LUXR_1"/>
    <property type="match status" value="1"/>
</dbReference>
<dbReference type="SMART" id="SM00448">
    <property type="entry name" value="REC"/>
    <property type="match status" value="1"/>
</dbReference>
<keyword evidence="4" id="KW-0597">Phosphoprotein</keyword>
<dbReference type="SUPFAM" id="SSF46894">
    <property type="entry name" value="C-terminal effector domain of the bipartite response regulators"/>
    <property type="match status" value="1"/>
</dbReference>
<evidence type="ECO:0000313" key="7">
    <source>
        <dbReference type="EMBL" id="OWR01737.1"/>
    </source>
</evidence>
<dbReference type="AlphaFoldDB" id="A0A254N5S9"/>
<dbReference type="PROSITE" id="PS50110">
    <property type="entry name" value="RESPONSE_REGULATORY"/>
    <property type="match status" value="1"/>
</dbReference>
<dbReference type="Gene3D" id="3.40.50.2300">
    <property type="match status" value="1"/>
</dbReference>